<dbReference type="AlphaFoldDB" id="A0A917GJA8"/>
<keyword evidence="4" id="KW-1185">Reference proteome</keyword>
<evidence type="ECO:0000313" key="3">
    <source>
        <dbReference type="EMBL" id="GGG48550.1"/>
    </source>
</evidence>
<dbReference type="Gene3D" id="3.20.20.220">
    <property type="match status" value="1"/>
</dbReference>
<dbReference type="GO" id="GO:0071949">
    <property type="term" value="F:FAD binding"/>
    <property type="evidence" value="ECO:0007669"/>
    <property type="project" value="TreeGrafter"/>
</dbReference>
<dbReference type="PANTHER" id="PTHR13914">
    <property type="entry name" value="PROLINE OXIDASE"/>
    <property type="match status" value="1"/>
</dbReference>
<dbReference type="Pfam" id="PF01619">
    <property type="entry name" value="Pro_dh"/>
    <property type="match status" value="1"/>
</dbReference>
<protein>
    <submittedName>
        <fullName evidence="3">Proline dehydrogenase</fullName>
    </submittedName>
</protein>
<dbReference type="Proteomes" id="UP000625976">
    <property type="component" value="Unassembled WGS sequence"/>
</dbReference>
<proteinExistence type="predicted"/>
<sequence length="390" mass="44589">MSTERLFDNTEIAFSLKSNSELNRAYLLFKMISYEPLVKVGKVLTNFAIKANLPVDSVIRATVFDHFCGGISEKDCIPVIDSMYEKGVSSVLDFSVEGKEVESFFDAAMDKTLEIINFSQNKEAMPIAVFKPTGFGKPILYEKKSEGVAFTPEEQEQWNRIEARYDKVCKLAKEKDVELLIDAEESWMQKSVDELVTKMMQHYNKEKPVVYNTLQMYRHDRMDFMKKELVHAKENGYFLGYKIVRGAYMEKENERATKKGYPTPICESKAATDENFNDAAQFILGHLEVISLFAGTHNEASCYLILDMMKEKGIAKTDNRVWFGQLYGMSDHISFNLANLGYNVAKYVPFGPVKDVLPYLIRRAEENTSVAGQTGRELMLLAKEKNRRKS</sequence>
<accession>A0A917GJA8</accession>
<dbReference type="RefSeq" id="WP_188464340.1">
    <property type="nucleotide sequence ID" value="NZ_BMFQ01000002.1"/>
</dbReference>
<gene>
    <name evidence="3" type="primary">putA</name>
    <name evidence="3" type="ORF">GCM10010976_19860</name>
</gene>
<keyword evidence="1" id="KW-0560">Oxidoreductase</keyword>
<dbReference type="PANTHER" id="PTHR13914:SF0">
    <property type="entry name" value="PROLINE DEHYDROGENASE 1, MITOCHONDRIAL"/>
    <property type="match status" value="1"/>
</dbReference>
<evidence type="ECO:0000256" key="1">
    <source>
        <dbReference type="ARBA" id="ARBA00023002"/>
    </source>
</evidence>
<comment type="caution">
    <text evidence="3">The sequence shown here is derived from an EMBL/GenBank/DDBJ whole genome shotgun (WGS) entry which is preliminary data.</text>
</comment>
<dbReference type="InterPro" id="IPR015659">
    <property type="entry name" value="Proline_oxidase"/>
</dbReference>
<dbReference type="InterPro" id="IPR002872">
    <property type="entry name" value="Proline_DH_dom"/>
</dbReference>
<dbReference type="GO" id="GO:0010133">
    <property type="term" value="P:L-proline catabolic process to L-glutamate"/>
    <property type="evidence" value="ECO:0007669"/>
    <property type="project" value="TreeGrafter"/>
</dbReference>
<dbReference type="EMBL" id="BMFQ01000002">
    <property type="protein sequence ID" value="GGG48550.1"/>
    <property type="molecule type" value="Genomic_DNA"/>
</dbReference>
<reference evidence="3" key="2">
    <citation type="submission" date="2020-09" db="EMBL/GenBank/DDBJ databases">
        <authorList>
            <person name="Sun Q."/>
            <person name="Zhou Y."/>
        </authorList>
    </citation>
    <scope>NUCLEOTIDE SEQUENCE</scope>
    <source>
        <strain evidence="3">CGMCC 1.12751</strain>
    </source>
</reference>
<organism evidence="3 4">
    <name type="scientific">Bizionia arctica</name>
    <dbReference type="NCBI Taxonomy" id="1495645"/>
    <lineage>
        <taxon>Bacteria</taxon>
        <taxon>Pseudomonadati</taxon>
        <taxon>Bacteroidota</taxon>
        <taxon>Flavobacteriia</taxon>
        <taxon>Flavobacteriales</taxon>
        <taxon>Flavobacteriaceae</taxon>
        <taxon>Bizionia</taxon>
    </lineage>
</organism>
<evidence type="ECO:0000313" key="4">
    <source>
        <dbReference type="Proteomes" id="UP000625976"/>
    </source>
</evidence>
<evidence type="ECO:0000259" key="2">
    <source>
        <dbReference type="Pfam" id="PF01619"/>
    </source>
</evidence>
<dbReference type="SUPFAM" id="SSF51730">
    <property type="entry name" value="FAD-linked oxidoreductase"/>
    <property type="match status" value="1"/>
</dbReference>
<reference evidence="3" key="1">
    <citation type="journal article" date="2014" name="Int. J. Syst. Evol. Microbiol.">
        <title>Complete genome sequence of Corynebacterium casei LMG S-19264T (=DSM 44701T), isolated from a smear-ripened cheese.</title>
        <authorList>
            <consortium name="US DOE Joint Genome Institute (JGI-PGF)"/>
            <person name="Walter F."/>
            <person name="Albersmeier A."/>
            <person name="Kalinowski J."/>
            <person name="Ruckert C."/>
        </authorList>
    </citation>
    <scope>NUCLEOTIDE SEQUENCE</scope>
    <source>
        <strain evidence="3">CGMCC 1.12751</strain>
    </source>
</reference>
<dbReference type="GO" id="GO:0004657">
    <property type="term" value="F:proline dehydrogenase activity"/>
    <property type="evidence" value="ECO:0007669"/>
    <property type="project" value="InterPro"/>
</dbReference>
<feature type="domain" description="Proline dehydrogenase" evidence="2">
    <location>
        <begin position="79"/>
        <end position="374"/>
    </location>
</feature>
<name>A0A917GJA8_9FLAO</name>
<dbReference type="InterPro" id="IPR029041">
    <property type="entry name" value="FAD-linked_oxidoreductase-like"/>
</dbReference>